<evidence type="ECO:0000313" key="3">
    <source>
        <dbReference type="Proteomes" id="UP000652430"/>
    </source>
</evidence>
<feature type="compositionally biased region" description="Basic and acidic residues" evidence="1">
    <location>
        <begin position="88"/>
        <end position="103"/>
    </location>
</feature>
<keyword evidence="3" id="KW-1185">Reference proteome</keyword>
<protein>
    <submittedName>
        <fullName evidence="2">Uncharacterized protein</fullName>
    </submittedName>
</protein>
<proteinExistence type="predicted"/>
<organism evidence="2 3">
    <name type="scientific">Sphingomonas glacialis</name>
    <dbReference type="NCBI Taxonomy" id="658225"/>
    <lineage>
        <taxon>Bacteria</taxon>
        <taxon>Pseudomonadati</taxon>
        <taxon>Pseudomonadota</taxon>
        <taxon>Alphaproteobacteria</taxon>
        <taxon>Sphingomonadales</taxon>
        <taxon>Sphingomonadaceae</taxon>
        <taxon>Sphingomonas</taxon>
    </lineage>
</organism>
<comment type="caution">
    <text evidence="2">The sequence shown here is derived from an EMBL/GenBank/DDBJ whole genome shotgun (WGS) entry which is preliminary data.</text>
</comment>
<dbReference type="Proteomes" id="UP000652430">
    <property type="component" value="Unassembled WGS sequence"/>
</dbReference>
<evidence type="ECO:0000256" key="1">
    <source>
        <dbReference type="SAM" id="MobiDB-lite"/>
    </source>
</evidence>
<dbReference type="EMBL" id="BNAQ01000001">
    <property type="protein sequence ID" value="GHH09784.1"/>
    <property type="molecule type" value="Genomic_DNA"/>
</dbReference>
<accession>A0ABQ3LC08</accession>
<feature type="region of interest" description="Disordered" evidence="1">
    <location>
        <begin position="69"/>
        <end position="103"/>
    </location>
</feature>
<name>A0ABQ3LC08_9SPHN</name>
<gene>
    <name evidence="2" type="ORF">GCM10008023_06880</name>
</gene>
<sequence length="103" mass="11046">MRFGVGSSCLTGRQRISFAACIYPTGQSYLGVPVSGKIIQMRLMSDINELTDYEQLALAELEKASRSASAAQQRAHLDRASVSATVGEKQRDKQVDGAHDGSG</sequence>
<evidence type="ECO:0000313" key="2">
    <source>
        <dbReference type="EMBL" id="GHH09784.1"/>
    </source>
</evidence>
<reference evidence="3" key="1">
    <citation type="journal article" date="2019" name="Int. J. Syst. Evol. Microbiol.">
        <title>The Global Catalogue of Microorganisms (GCM) 10K type strain sequencing project: providing services to taxonomists for standard genome sequencing and annotation.</title>
        <authorList>
            <consortium name="The Broad Institute Genomics Platform"/>
            <consortium name="The Broad Institute Genome Sequencing Center for Infectious Disease"/>
            <person name="Wu L."/>
            <person name="Ma J."/>
        </authorList>
    </citation>
    <scope>NUCLEOTIDE SEQUENCE [LARGE SCALE GENOMIC DNA]</scope>
    <source>
        <strain evidence="3">CGMCC 1.8957</strain>
    </source>
</reference>